<dbReference type="AlphaFoldDB" id="A0A1H4I624"/>
<evidence type="ECO:0000313" key="1">
    <source>
        <dbReference type="EMBL" id="SEB29549.1"/>
    </source>
</evidence>
<dbReference type="SUPFAM" id="SSF52540">
    <property type="entry name" value="P-loop containing nucleoside triphosphate hydrolases"/>
    <property type="match status" value="1"/>
</dbReference>
<reference evidence="1 2" key="1">
    <citation type="submission" date="2016-10" db="EMBL/GenBank/DDBJ databases">
        <authorList>
            <person name="de Groot N.N."/>
        </authorList>
    </citation>
    <scope>NUCLEOTIDE SEQUENCE [LARGE SCALE GENOMIC DNA]</scope>
    <source>
        <strain evidence="1 2">DSM 40306</strain>
    </source>
</reference>
<organism evidence="1 2">
    <name type="scientific">Streptomyces misionensis</name>
    <dbReference type="NCBI Taxonomy" id="67331"/>
    <lineage>
        <taxon>Bacteria</taxon>
        <taxon>Bacillati</taxon>
        <taxon>Actinomycetota</taxon>
        <taxon>Actinomycetes</taxon>
        <taxon>Kitasatosporales</taxon>
        <taxon>Streptomycetaceae</taxon>
        <taxon>Streptomyces</taxon>
    </lineage>
</organism>
<dbReference type="EMBL" id="FNTD01000001">
    <property type="protein sequence ID" value="SEB29549.1"/>
    <property type="molecule type" value="Genomic_DNA"/>
</dbReference>
<gene>
    <name evidence="1" type="ORF">SAMN04490357_0014</name>
</gene>
<dbReference type="CDD" id="cd02042">
    <property type="entry name" value="ParAB_family"/>
    <property type="match status" value="1"/>
</dbReference>
<dbReference type="STRING" id="67331.SAMN04490357_0014"/>
<evidence type="ECO:0000313" key="2">
    <source>
        <dbReference type="Proteomes" id="UP000182375"/>
    </source>
</evidence>
<proteinExistence type="predicted"/>
<protein>
    <submittedName>
        <fullName evidence="1">Chromosome partitioning protein</fullName>
    </submittedName>
</protein>
<dbReference type="Gene3D" id="3.40.50.300">
    <property type="entry name" value="P-loop containing nucleotide triphosphate hydrolases"/>
    <property type="match status" value="1"/>
</dbReference>
<dbReference type="Proteomes" id="UP000182375">
    <property type="component" value="Unassembled WGS sequence"/>
</dbReference>
<dbReference type="InterPro" id="IPR027417">
    <property type="entry name" value="P-loop_NTPase"/>
</dbReference>
<sequence length="258" mass="28464">MGAVKRTEVLGVAKIHVVMNRKGGVGKSLISLNMGAVCADVRGPRPDGQPHVAVASADPQGTALWRAARLAEQPFDILDISDDVENIALLKRLPYAHVFVDTPGWAEIDPTSGRDPLGEDKYGRILRALLDQADDVIVPMMTEVDCYEATWQTIEWVLKPLGVPFQVVINNWAPAEGIAYVEGTRGWCEKHGYPVAQTVIRRYRVHTNATKVVTQYNNNRVELQAREDFYRFALEHGLRGAETRLPVQAGADAEAVQA</sequence>
<name>A0A1H4I624_9ACTN</name>
<accession>A0A1H4I624</accession>